<gene>
    <name evidence="1" type="ORF">C7S16_7259</name>
</gene>
<name>A0AAW9CM85_BURTH</name>
<protein>
    <submittedName>
        <fullName evidence="1">Uncharacterized protein</fullName>
    </submittedName>
</protein>
<reference evidence="1" key="1">
    <citation type="submission" date="2018-08" db="EMBL/GenBank/DDBJ databases">
        <title>Identification of Burkholderia cepacia strains that express a Burkholderia pseudomallei-like capsular polysaccharide.</title>
        <authorList>
            <person name="Burtnick M.N."/>
            <person name="Vongsouvath M."/>
            <person name="Newton P."/>
            <person name="Wuthiekanun V."/>
            <person name="Limmathurotsakul D."/>
            <person name="Brett P.J."/>
            <person name="Chantratita N."/>
            <person name="Dance D.A."/>
        </authorList>
    </citation>
    <scope>NUCLEOTIDE SEQUENCE</scope>
    <source>
        <strain evidence="1">SBXCC001</strain>
    </source>
</reference>
<dbReference type="EMBL" id="QXCT01000001">
    <property type="protein sequence ID" value="MDW9251452.1"/>
    <property type="molecule type" value="Genomic_DNA"/>
</dbReference>
<proteinExistence type="predicted"/>
<accession>A0AAW9CM85</accession>
<organism evidence="1 2">
    <name type="scientific">Burkholderia thailandensis</name>
    <dbReference type="NCBI Taxonomy" id="57975"/>
    <lineage>
        <taxon>Bacteria</taxon>
        <taxon>Pseudomonadati</taxon>
        <taxon>Pseudomonadota</taxon>
        <taxon>Betaproteobacteria</taxon>
        <taxon>Burkholderiales</taxon>
        <taxon>Burkholderiaceae</taxon>
        <taxon>Burkholderia</taxon>
        <taxon>pseudomallei group</taxon>
    </lineage>
</organism>
<sequence>MNILLVRFGEKLTQLATMPCIFCERRRVIAASPRAFEPAVAMRTTRLTE</sequence>
<comment type="caution">
    <text evidence="1">The sequence shown here is derived from an EMBL/GenBank/DDBJ whole genome shotgun (WGS) entry which is preliminary data.</text>
</comment>
<evidence type="ECO:0000313" key="1">
    <source>
        <dbReference type="EMBL" id="MDW9251452.1"/>
    </source>
</evidence>
<dbReference type="AlphaFoldDB" id="A0AAW9CM85"/>
<dbReference type="Proteomes" id="UP001272137">
    <property type="component" value="Unassembled WGS sequence"/>
</dbReference>
<evidence type="ECO:0000313" key="2">
    <source>
        <dbReference type="Proteomes" id="UP001272137"/>
    </source>
</evidence>